<evidence type="ECO:0000313" key="2">
    <source>
        <dbReference type="EMBL" id="QDT30013.1"/>
    </source>
</evidence>
<protein>
    <submittedName>
        <fullName evidence="2">Uncharacterized protein</fullName>
    </submittedName>
</protein>
<dbReference type="RefSeq" id="WP_145451905.1">
    <property type="nucleotide sequence ID" value="NZ_CP037421.1"/>
</dbReference>
<organism evidence="2 3">
    <name type="scientific">Gimesia panareensis</name>
    <dbReference type="NCBI Taxonomy" id="2527978"/>
    <lineage>
        <taxon>Bacteria</taxon>
        <taxon>Pseudomonadati</taxon>
        <taxon>Planctomycetota</taxon>
        <taxon>Planctomycetia</taxon>
        <taxon>Planctomycetales</taxon>
        <taxon>Planctomycetaceae</taxon>
        <taxon>Gimesia</taxon>
    </lineage>
</organism>
<dbReference type="Proteomes" id="UP000315647">
    <property type="component" value="Chromosome"/>
</dbReference>
<reference evidence="2 3" key="1">
    <citation type="submission" date="2019-03" db="EMBL/GenBank/DDBJ databases">
        <title>Deep-cultivation of Planctomycetes and their phenomic and genomic characterization uncovers novel biology.</title>
        <authorList>
            <person name="Wiegand S."/>
            <person name="Jogler M."/>
            <person name="Boedeker C."/>
            <person name="Pinto D."/>
            <person name="Vollmers J."/>
            <person name="Rivas-Marin E."/>
            <person name="Kohn T."/>
            <person name="Peeters S.H."/>
            <person name="Heuer A."/>
            <person name="Rast P."/>
            <person name="Oberbeckmann S."/>
            <person name="Bunk B."/>
            <person name="Jeske O."/>
            <person name="Meyerdierks A."/>
            <person name="Storesund J.E."/>
            <person name="Kallscheuer N."/>
            <person name="Luecker S."/>
            <person name="Lage O.M."/>
            <person name="Pohl T."/>
            <person name="Merkel B.J."/>
            <person name="Hornburger P."/>
            <person name="Mueller R.-W."/>
            <person name="Bruemmer F."/>
            <person name="Labrenz M."/>
            <person name="Spormann A.M."/>
            <person name="Op den Camp H."/>
            <person name="Overmann J."/>
            <person name="Amann R."/>
            <person name="Jetten M.S.M."/>
            <person name="Mascher T."/>
            <person name="Medema M.H."/>
            <person name="Devos D.P."/>
            <person name="Kaster A.-K."/>
            <person name="Ovreas L."/>
            <person name="Rohde M."/>
            <person name="Galperin M.Y."/>
            <person name="Jogler C."/>
        </authorList>
    </citation>
    <scope>NUCLEOTIDE SEQUENCE [LARGE SCALE GENOMIC DNA]</scope>
    <source>
        <strain evidence="2 3">Enr10</strain>
    </source>
</reference>
<dbReference type="EMBL" id="CP037421">
    <property type="protein sequence ID" value="QDT30013.1"/>
    <property type="molecule type" value="Genomic_DNA"/>
</dbReference>
<evidence type="ECO:0000256" key="1">
    <source>
        <dbReference type="SAM" id="MobiDB-lite"/>
    </source>
</evidence>
<dbReference type="AlphaFoldDB" id="A0A517QEF0"/>
<proteinExistence type="predicted"/>
<accession>A0A517QEF0</accession>
<gene>
    <name evidence="2" type="ORF">Enr10x_53720</name>
</gene>
<name>A0A517QEF0_9PLAN</name>
<evidence type="ECO:0000313" key="3">
    <source>
        <dbReference type="Proteomes" id="UP000315647"/>
    </source>
</evidence>
<feature type="region of interest" description="Disordered" evidence="1">
    <location>
        <begin position="453"/>
        <end position="485"/>
    </location>
</feature>
<sequence>MSQTGVVHVNHGISRLAPSIRRSLLKDIIEFPAKEFSSEGNGRIPVRSRDVRIWRECLSGQTIVLTGLIPAIVDRLEQSGVKVEVIEHRRFPAQHKLRQGLLKNSSGSEREFLLALKNNPIGQIEVNTRDEVVQRILEIAHTFPKAKILIRLSRIADADNLCNKLRLEDPELDASVKPSEYWPAKPSRVLFTCGALIGGCDNKDWDIILLPDPAKAVKKGFFGSMRIFRNHPYRCYSFVLPSLSLCPPERLLLEAISGQVIYSKISHKSAVQVLWQKPPSAPVSGINERCLKWKQDNYWKNDRRNDYIAGIARAFVTDNHKKLKKYGVPFHQGKPHFTNSSSPQVVVLVESQAAGLELQKRLPGWELKCNGTGNDDNTQSDCPERLIITTTQAALNSIDADVLIYAAGGQGVGALRSTIGESETRPNQTTALIIELADGIDKIAVEDVRDRRRGYAERGWKQSGPGLPSTPGKHTKVPVAQEASP</sequence>
<keyword evidence="3" id="KW-1185">Reference proteome</keyword>